<comment type="subcellular location">
    <subcellularLocation>
        <location evidence="1">Nucleus</location>
    </subcellularLocation>
</comment>
<name>A0A1S3C4H9_CUCME</name>
<sequence>MEEAISLILRGCSLARQLEFNVLNLGNNNINMSDQSHFMARSCDEILGVFSAAKDRLSSHEPPPLTAGQGEVGLEEWLKSTCSQAMELAQMQTRSPSPPSAIVTVPAAVKDSGKLMAMGFSSSSSSSTKARRRKDDMEKRTVRVGAPRIGNTELPPDDGFTWRKYGQKEILGSRFPRGYFRCTHQKLYHCPAKKHVQRLDDDPHTFEVTYRGDHTCHMSATAPSAPPPPPLATGQPISQLIHPASAAWLSMDVVGSGSKSGAPCSVRYGKEVGDQFAVVDMADVMFNSGTSSSNSMDSIFAAYVAEDHKWEKEDKKN</sequence>
<dbReference type="PROSITE" id="PS50811">
    <property type="entry name" value="WRKY"/>
    <property type="match status" value="1"/>
</dbReference>
<evidence type="ECO:0000256" key="2">
    <source>
        <dbReference type="ARBA" id="ARBA00023015"/>
    </source>
</evidence>
<keyword evidence="2" id="KW-0805">Transcription regulation</keyword>
<evidence type="ECO:0000256" key="5">
    <source>
        <dbReference type="ARBA" id="ARBA00023242"/>
    </source>
</evidence>
<dbReference type="Proteomes" id="UP001652600">
    <property type="component" value="Chromosome 10"/>
</dbReference>
<dbReference type="Gramene" id="MELO3C020162.2.1">
    <property type="protein sequence ID" value="MELO3C020162.2.1"/>
    <property type="gene ID" value="MELO3C020162.2"/>
</dbReference>
<gene>
    <name evidence="9" type="primary">LOC103496757</name>
</gene>
<feature type="region of interest" description="Disordered" evidence="6">
    <location>
        <begin position="118"/>
        <end position="139"/>
    </location>
</feature>
<organism evidence="8 9">
    <name type="scientific">Cucumis melo</name>
    <name type="common">Muskmelon</name>
    <dbReference type="NCBI Taxonomy" id="3656"/>
    <lineage>
        <taxon>Eukaryota</taxon>
        <taxon>Viridiplantae</taxon>
        <taxon>Streptophyta</taxon>
        <taxon>Embryophyta</taxon>
        <taxon>Tracheophyta</taxon>
        <taxon>Spermatophyta</taxon>
        <taxon>Magnoliopsida</taxon>
        <taxon>eudicotyledons</taxon>
        <taxon>Gunneridae</taxon>
        <taxon>Pentapetalae</taxon>
        <taxon>rosids</taxon>
        <taxon>fabids</taxon>
        <taxon>Cucurbitales</taxon>
        <taxon>Cucurbitaceae</taxon>
        <taxon>Benincaseae</taxon>
        <taxon>Cucumis</taxon>
    </lineage>
</organism>
<dbReference type="GO" id="GO:0005634">
    <property type="term" value="C:nucleus"/>
    <property type="evidence" value="ECO:0007669"/>
    <property type="project" value="UniProtKB-SubCell"/>
</dbReference>
<dbReference type="InterPro" id="IPR044810">
    <property type="entry name" value="WRKY_plant"/>
</dbReference>
<dbReference type="InterPro" id="IPR003657">
    <property type="entry name" value="WRKY_dom"/>
</dbReference>
<keyword evidence="3" id="KW-0238">DNA-binding</keyword>
<dbReference type="GO" id="GO:0043565">
    <property type="term" value="F:sequence-specific DNA binding"/>
    <property type="evidence" value="ECO:0007669"/>
    <property type="project" value="InterPro"/>
</dbReference>
<dbReference type="KEGG" id="cmo:103496757"/>
<dbReference type="SUPFAM" id="SSF118290">
    <property type="entry name" value="WRKY DNA-binding domain"/>
    <property type="match status" value="1"/>
</dbReference>
<dbReference type="InterPro" id="IPR036576">
    <property type="entry name" value="WRKY_dom_sf"/>
</dbReference>
<evidence type="ECO:0000256" key="3">
    <source>
        <dbReference type="ARBA" id="ARBA00023125"/>
    </source>
</evidence>
<dbReference type="SMART" id="SM00774">
    <property type="entry name" value="WRKY"/>
    <property type="match status" value="1"/>
</dbReference>
<evidence type="ECO:0000256" key="4">
    <source>
        <dbReference type="ARBA" id="ARBA00023163"/>
    </source>
</evidence>
<dbReference type="InParanoid" id="A0A1S3C4H9"/>
<reference evidence="9" key="1">
    <citation type="submission" date="2025-08" db="UniProtKB">
        <authorList>
            <consortium name="RefSeq"/>
        </authorList>
    </citation>
    <scope>IDENTIFICATION</scope>
    <source>
        <tissue evidence="9">Stem</tissue>
    </source>
</reference>
<dbReference type="GO" id="GO:0003700">
    <property type="term" value="F:DNA-binding transcription factor activity"/>
    <property type="evidence" value="ECO:0007669"/>
    <property type="project" value="InterPro"/>
</dbReference>
<dbReference type="PANTHER" id="PTHR31282">
    <property type="entry name" value="WRKY TRANSCRIPTION FACTOR 21-RELATED"/>
    <property type="match status" value="1"/>
</dbReference>
<keyword evidence="8" id="KW-1185">Reference proteome</keyword>
<evidence type="ECO:0000256" key="6">
    <source>
        <dbReference type="SAM" id="MobiDB-lite"/>
    </source>
</evidence>
<evidence type="ECO:0000259" key="7">
    <source>
        <dbReference type="PROSITE" id="PS50811"/>
    </source>
</evidence>
<dbReference type="GeneID" id="103496757"/>
<dbReference type="Gene3D" id="2.20.25.80">
    <property type="entry name" value="WRKY domain"/>
    <property type="match status" value="1"/>
</dbReference>
<dbReference type="RefSeq" id="XP_008456967.2">
    <property type="nucleotide sequence ID" value="XM_008458745.3"/>
</dbReference>
<dbReference type="Pfam" id="PF03106">
    <property type="entry name" value="WRKY"/>
    <property type="match status" value="1"/>
</dbReference>
<evidence type="ECO:0000256" key="1">
    <source>
        <dbReference type="ARBA" id="ARBA00004123"/>
    </source>
</evidence>
<keyword evidence="5" id="KW-0539">Nucleus</keyword>
<accession>A0A1S3C4H9</accession>
<dbReference type="eggNOG" id="ENOG502RSM6">
    <property type="taxonomic scope" value="Eukaryota"/>
</dbReference>
<protein>
    <submittedName>
        <fullName evidence="9">WRKY transcription factor 55</fullName>
    </submittedName>
</protein>
<evidence type="ECO:0000313" key="9">
    <source>
        <dbReference type="RefSeq" id="XP_008456967.2"/>
    </source>
</evidence>
<keyword evidence="4" id="KW-0804">Transcription</keyword>
<proteinExistence type="predicted"/>
<evidence type="ECO:0000313" key="8">
    <source>
        <dbReference type="Proteomes" id="UP001652600"/>
    </source>
</evidence>
<dbReference type="AlphaFoldDB" id="A0A1S3C4H9"/>
<feature type="domain" description="WRKY" evidence="7">
    <location>
        <begin position="157"/>
        <end position="219"/>
    </location>
</feature>